<dbReference type="Proteomes" id="UP000799750">
    <property type="component" value="Unassembled WGS sequence"/>
</dbReference>
<dbReference type="InterPro" id="IPR037653">
    <property type="entry name" value="Cbp6"/>
</dbReference>
<keyword evidence="2" id="KW-1185">Reference proteome</keyword>
<dbReference type="PANTHER" id="PTHR28250:SF1">
    <property type="entry name" value="CYTOCHROME B PRE-MRNA-PROCESSING PROTEIN 6"/>
    <property type="match status" value="1"/>
</dbReference>
<proteinExistence type="predicted"/>
<dbReference type="OrthoDB" id="2107880at2759"/>
<organism evidence="1 2">
    <name type="scientific">Lophium mytilinum</name>
    <dbReference type="NCBI Taxonomy" id="390894"/>
    <lineage>
        <taxon>Eukaryota</taxon>
        <taxon>Fungi</taxon>
        <taxon>Dikarya</taxon>
        <taxon>Ascomycota</taxon>
        <taxon>Pezizomycotina</taxon>
        <taxon>Dothideomycetes</taxon>
        <taxon>Pleosporomycetidae</taxon>
        <taxon>Mytilinidiales</taxon>
        <taxon>Mytilinidiaceae</taxon>
        <taxon>Lophium</taxon>
    </lineage>
</organism>
<protein>
    <recommendedName>
        <fullName evidence="3">Ubiquinol-cytochrome-c reductase complex assembly factor 2</fullName>
    </recommendedName>
</protein>
<gene>
    <name evidence="1" type="ORF">BU16DRAFT_557147</name>
</gene>
<name>A0A6A6R7Z2_9PEZI</name>
<accession>A0A6A6R7Z2</accession>
<evidence type="ECO:0000313" key="2">
    <source>
        <dbReference type="Proteomes" id="UP000799750"/>
    </source>
</evidence>
<dbReference type="Pfam" id="PF20180">
    <property type="entry name" value="UQCC2_CBP6"/>
    <property type="match status" value="1"/>
</dbReference>
<dbReference type="PANTHER" id="PTHR28250">
    <property type="entry name" value="CYTOCHROME B PRE-MRNA-PROCESSING PROTEIN 6"/>
    <property type="match status" value="1"/>
</dbReference>
<dbReference type="EMBL" id="MU004183">
    <property type="protein sequence ID" value="KAF2500691.1"/>
    <property type="molecule type" value="Genomic_DNA"/>
</dbReference>
<dbReference type="GO" id="GO:0034551">
    <property type="term" value="P:mitochondrial respiratory chain complex III assembly"/>
    <property type="evidence" value="ECO:0007669"/>
    <property type="project" value="TreeGrafter"/>
</dbReference>
<sequence>MSGSKIAKHYTRLLAQWPKDPLRPNLHFDKVLQHRAAQASAGSSNPKAELGQINAAYSLLEDRYMHRNPTSKRLLSPTSNPTYYDDLIAELEQAPKRSWLAGKIEGWKRMIRFT</sequence>
<reference evidence="1" key="1">
    <citation type="journal article" date="2020" name="Stud. Mycol.">
        <title>101 Dothideomycetes genomes: a test case for predicting lifestyles and emergence of pathogens.</title>
        <authorList>
            <person name="Haridas S."/>
            <person name="Albert R."/>
            <person name="Binder M."/>
            <person name="Bloem J."/>
            <person name="Labutti K."/>
            <person name="Salamov A."/>
            <person name="Andreopoulos B."/>
            <person name="Baker S."/>
            <person name="Barry K."/>
            <person name="Bills G."/>
            <person name="Bluhm B."/>
            <person name="Cannon C."/>
            <person name="Castanera R."/>
            <person name="Culley D."/>
            <person name="Daum C."/>
            <person name="Ezra D."/>
            <person name="Gonzalez J."/>
            <person name="Henrissat B."/>
            <person name="Kuo A."/>
            <person name="Liang C."/>
            <person name="Lipzen A."/>
            <person name="Lutzoni F."/>
            <person name="Magnuson J."/>
            <person name="Mondo S."/>
            <person name="Nolan M."/>
            <person name="Ohm R."/>
            <person name="Pangilinan J."/>
            <person name="Park H.-J."/>
            <person name="Ramirez L."/>
            <person name="Alfaro M."/>
            <person name="Sun H."/>
            <person name="Tritt A."/>
            <person name="Yoshinaga Y."/>
            <person name="Zwiers L.-H."/>
            <person name="Turgeon B."/>
            <person name="Goodwin S."/>
            <person name="Spatafora J."/>
            <person name="Crous P."/>
            <person name="Grigoriev I."/>
        </authorList>
    </citation>
    <scope>NUCLEOTIDE SEQUENCE</scope>
    <source>
        <strain evidence="1">CBS 269.34</strain>
    </source>
</reference>
<dbReference type="GO" id="GO:0043022">
    <property type="term" value="F:ribosome binding"/>
    <property type="evidence" value="ECO:0007669"/>
    <property type="project" value="InterPro"/>
</dbReference>
<dbReference type="GO" id="GO:0061671">
    <property type="term" value="C:Cbp3p-Cbp6 complex"/>
    <property type="evidence" value="ECO:0007669"/>
    <property type="project" value="InterPro"/>
</dbReference>
<evidence type="ECO:0000313" key="1">
    <source>
        <dbReference type="EMBL" id="KAF2500691.1"/>
    </source>
</evidence>
<evidence type="ECO:0008006" key="3">
    <source>
        <dbReference type="Google" id="ProtNLM"/>
    </source>
</evidence>
<dbReference type="AlphaFoldDB" id="A0A6A6R7Z2"/>